<dbReference type="Proteomes" id="UP000015103">
    <property type="component" value="Unassembled WGS sequence"/>
</dbReference>
<dbReference type="VEuPathDB" id="VectorBase:RPRC011191"/>
<dbReference type="HOGENOM" id="CLU_2429809_0_0_1"/>
<proteinExistence type="predicted"/>
<sequence>MTTTKKTMSSLDEQLTSITVTIIVSLLLFTNSSIAEPVNCDNVSYTFAEKGIDGHVPTTSSSSSSSKELKDSKLDIVLVLVTFNSHSRPSD</sequence>
<dbReference type="AlphaFoldDB" id="T1I4H2"/>
<dbReference type="EMBL" id="ACPB03017522">
    <property type="status" value="NOT_ANNOTATED_CDS"/>
    <property type="molecule type" value="Genomic_DNA"/>
</dbReference>
<keyword evidence="2" id="KW-1185">Reference proteome</keyword>
<name>T1I4H2_RHOPR</name>
<evidence type="ECO:0000313" key="2">
    <source>
        <dbReference type="Proteomes" id="UP000015103"/>
    </source>
</evidence>
<protein>
    <submittedName>
        <fullName evidence="1">Uncharacterized protein</fullName>
    </submittedName>
</protein>
<dbReference type="InParanoid" id="T1I4H2"/>
<reference evidence="1" key="1">
    <citation type="submission" date="2015-05" db="UniProtKB">
        <authorList>
            <consortium name="EnsemblMetazoa"/>
        </authorList>
    </citation>
    <scope>IDENTIFICATION</scope>
</reference>
<organism evidence="1 2">
    <name type="scientific">Rhodnius prolixus</name>
    <name type="common">Triatomid bug</name>
    <dbReference type="NCBI Taxonomy" id="13249"/>
    <lineage>
        <taxon>Eukaryota</taxon>
        <taxon>Metazoa</taxon>
        <taxon>Ecdysozoa</taxon>
        <taxon>Arthropoda</taxon>
        <taxon>Hexapoda</taxon>
        <taxon>Insecta</taxon>
        <taxon>Pterygota</taxon>
        <taxon>Neoptera</taxon>
        <taxon>Paraneoptera</taxon>
        <taxon>Hemiptera</taxon>
        <taxon>Heteroptera</taxon>
        <taxon>Panheteroptera</taxon>
        <taxon>Cimicomorpha</taxon>
        <taxon>Reduviidae</taxon>
        <taxon>Triatominae</taxon>
        <taxon>Rhodnius</taxon>
    </lineage>
</organism>
<evidence type="ECO:0000313" key="1">
    <source>
        <dbReference type="EnsemblMetazoa" id="RPRC011191-PA"/>
    </source>
</evidence>
<accession>T1I4H2</accession>
<dbReference type="EnsemblMetazoa" id="RPRC011191-RA">
    <property type="protein sequence ID" value="RPRC011191-PA"/>
    <property type="gene ID" value="RPRC011191"/>
</dbReference>